<dbReference type="InParanoid" id="A0A1Z5JVX1"/>
<name>A0A1Z5JVX1_FISSO</name>
<feature type="region of interest" description="Disordered" evidence="1">
    <location>
        <begin position="308"/>
        <end position="382"/>
    </location>
</feature>
<dbReference type="AlphaFoldDB" id="A0A1Z5JVX1"/>
<comment type="caution">
    <text evidence="2">The sequence shown here is derived from an EMBL/GenBank/DDBJ whole genome shotgun (WGS) entry which is preliminary data.</text>
</comment>
<proteinExistence type="predicted"/>
<evidence type="ECO:0000313" key="3">
    <source>
        <dbReference type="Proteomes" id="UP000198406"/>
    </source>
</evidence>
<feature type="compositionally biased region" description="Basic and acidic residues" evidence="1">
    <location>
        <begin position="308"/>
        <end position="334"/>
    </location>
</feature>
<dbReference type="OrthoDB" id="42397at2759"/>
<accession>A0A1Z5JVX1</accession>
<protein>
    <submittedName>
        <fullName evidence="2">Uncharacterized protein</fullName>
    </submittedName>
</protein>
<sequence>MKQIKLMVTPQPGAKPEYIDDIRLVDDSPALLAIWQNNLPSDQITLEAYSKDSWAWKPGSDWITLTVESGTGRNKLPGFCDYLKQRQKSAFARFPPTGIFVISYIQPKSTPDAFRMQCRVAIDLSRIPNCNLKPLTVLKAAIKPPSTSVGPPRKGGGLLAKLVGAQERTNHHVAMASTKKKADAAPVNAAVEGASTKPSSVTKRTAAEVFSAFRQTMQDKMLDFDLDESEEVLRVQVSLAEHVAGLSDEDKGRVTMEVLKYMVYEAAEEVNEEWIAHKEPSEFMDEVTIAIYKEGAAPDDVLEEVNKGELPDEVRGQQRAIQEERNRQVNKAENRTSQLVEADAHRQLDDGDEEDLAVLNTAKRDRRTIEDYEREKKRSRGS</sequence>
<feature type="compositionally biased region" description="Basic and acidic residues" evidence="1">
    <location>
        <begin position="367"/>
        <end position="376"/>
    </location>
</feature>
<evidence type="ECO:0000256" key="1">
    <source>
        <dbReference type="SAM" id="MobiDB-lite"/>
    </source>
</evidence>
<gene>
    <name evidence="2" type="ORF">FisN_25Hh167</name>
</gene>
<keyword evidence="3" id="KW-1185">Reference proteome</keyword>
<dbReference type="EMBL" id="BDSP01000124">
    <property type="protein sequence ID" value="GAX18183.1"/>
    <property type="molecule type" value="Genomic_DNA"/>
</dbReference>
<evidence type="ECO:0000313" key="2">
    <source>
        <dbReference type="EMBL" id="GAX18183.1"/>
    </source>
</evidence>
<organism evidence="2 3">
    <name type="scientific">Fistulifera solaris</name>
    <name type="common">Oleaginous diatom</name>
    <dbReference type="NCBI Taxonomy" id="1519565"/>
    <lineage>
        <taxon>Eukaryota</taxon>
        <taxon>Sar</taxon>
        <taxon>Stramenopiles</taxon>
        <taxon>Ochrophyta</taxon>
        <taxon>Bacillariophyta</taxon>
        <taxon>Bacillariophyceae</taxon>
        <taxon>Bacillariophycidae</taxon>
        <taxon>Naviculales</taxon>
        <taxon>Naviculaceae</taxon>
        <taxon>Fistulifera</taxon>
    </lineage>
</organism>
<reference evidence="2 3" key="1">
    <citation type="journal article" date="2015" name="Plant Cell">
        <title>Oil accumulation by the oleaginous diatom Fistulifera solaris as revealed by the genome and transcriptome.</title>
        <authorList>
            <person name="Tanaka T."/>
            <person name="Maeda Y."/>
            <person name="Veluchamy A."/>
            <person name="Tanaka M."/>
            <person name="Abida H."/>
            <person name="Marechal E."/>
            <person name="Bowler C."/>
            <person name="Muto M."/>
            <person name="Sunaga Y."/>
            <person name="Tanaka M."/>
            <person name="Yoshino T."/>
            <person name="Taniguchi T."/>
            <person name="Fukuda Y."/>
            <person name="Nemoto M."/>
            <person name="Matsumoto M."/>
            <person name="Wong P.S."/>
            <person name="Aburatani S."/>
            <person name="Fujibuchi W."/>
        </authorList>
    </citation>
    <scope>NUCLEOTIDE SEQUENCE [LARGE SCALE GENOMIC DNA]</scope>
    <source>
        <strain evidence="2 3">JPCC DA0580</strain>
    </source>
</reference>
<dbReference type="Proteomes" id="UP000198406">
    <property type="component" value="Unassembled WGS sequence"/>
</dbReference>